<name>A0A8T1U562_9STRA</name>
<sequence>SSNGYGGLTISSQSVASPRTPLTAIVTYGGCTLSRIPGTPGIGLGTRRSSRWIGLRSCNNIALCRTS</sequence>
<reference evidence="1" key="1">
    <citation type="submission" date="2021-01" db="EMBL/GenBank/DDBJ databases">
        <title>Phytophthora aleatoria, a newly-described species from Pinus radiata is distinct from Phytophthora cactorum isolates based on comparative genomics.</title>
        <authorList>
            <person name="Mcdougal R."/>
            <person name="Panda P."/>
            <person name="Williams N."/>
            <person name="Studholme D.J."/>
        </authorList>
    </citation>
    <scope>NUCLEOTIDE SEQUENCE</scope>
    <source>
        <strain evidence="1">NZFS 3830</strain>
    </source>
</reference>
<dbReference type="Proteomes" id="UP000688947">
    <property type="component" value="Unassembled WGS sequence"/>
</dbReference>
<evidence type="ECO:0000313" key="2">
    <source>
        <dbReference type="Proteomes" id="UP000688947"/>
    </source>
</evidence>
<dbReference type="EMBL" id="JAENGZ010000762">
    <property type="protein sequence ID" value="KAG6954200.1"/>
    <property type="molecule type" value="Genomic_DNA"/>
</dbReference>
<evidence type="ECO:0000313" key="1">
    <source>
        <dbReference type="EMBL" id="KAG6954200.1"/>
    </source>
</evidence>
<dbReference type="AlphaFoldDB" id="A0A8T1U562"/>
<proteinExistence type="predicted"/>
<feature type="non-terminal residue" evidence="1">
    <location>
        <position position="1"/>
    </location>
</feature>
<comment type="caution">
    <text evidence="1">The sequence shown here is derived from an EMBL/GenBank/DDBJ whole genome shotgun (WGS) entry which is preliminary data.</text>
</comment>
<accession>A0A8T1U562</accession>
<protein>
    <submittedName>
        <fullName evidence="1">Uncharacterized protein</fullName>
    </submittedName>
</protein>
<gene>
    <name evidence="1" type="ORF">JG687_00011936</name>
</gene>
<organism evidence="1 2">
    <name type="scientific">Phytophthora cactorum</name>
    <dbReference type="NCBI Taxonomy" id="29920"/>
    <lineage>
        <taxon>Eukaryota</taxon>
        <taxon>Sar</taxon>
        <taxon>Stramenopiles</taxon>
        <taxon>Oomycota</taxon>
        <taxon>Peronosporomycetes</taxon>
        <taxon>Peronosporales</taxon>
        <taxon>Peronosporaceae</taxon>
        <taxon>Phytophthora</taxon>
    </lineage>
</organism>